<accession>A0A1S3I588</accession>
<dbReference type="KEGG" id="lak:106160454"/>
<evidence type="ECO:0000313" key="1">
    <source>
        <dbReference type="Proteomes" id="UP000085678"/>
    </source>
</evidence>
<organism evidence="1 2">
    <name type="scientific">Lingula anatina</name>
    <name type="common">Brachiopod</name>
    <name type="synonym">Lingula unguis</name>
    <dbReference type="NCBI Taxonomy" id="7574"/>
    <lineage>
        <taxon>Eukaryota</taxon>
        <taxon>Metazoa</taxon>
        <taxon>Spiralia</taxon>
        <taxon>Lophotrochozoa</taxon>
        <taxon>Brachiopoda</taxon>
        <taxon>Linguliformea</taxon>
        <taxon>Lingulata</taxon>
        <taxon>Lingulida</taxon>
        <taxon>Linguloidea</taxon>
        <taxon>Lingulidae</taxon>
        <taxon>Lingula</taxon>
    </lineage>
</organism>
<proteinExistence type="predicted"/>
<reference evidence="2" key="1">
    <citation type="submission" date="2025-08" db="UniProtKB">
        <authorList>
            <consortium name="RefSeq"/>
        </authorList>
    </citation>
    <scope>IDENTIFICATION</scope>
    <source>
        <tissue evidence="2">Gonads</tissue>
    </source>
</reference>
<dbReference type="InParanoid" id="A0A1S3I588"/>
<dbReference type="Gene3D" id="3.30.420.10">
    <property type="entry name" value="Ribonuclease H-like superfamily/Ribonuclease H"/>
    <property type="match status" value="1"/>
</dbReference>
<dbReference type="InterPro" id="IPR036397">
    <property type="entry name" value="RNaseH_sf"/>
</dbReference>
<dbReference type="GO" id="GO:0003676">
    <property type="term" value="F:nucleic acid binding"/>
    <property type="evidence" value="ECO:0007669"/>
    <property type="project" value="InterPro"/>
</dbReference>
<gene>
    <name evidence="2" type="primary">LOC106160454</name>
</gene>
<dbReference type="GeneID" id="106160454"/>
<dbReference type="SUPFAM" id="SSF53098">
    <property type="entry name" value="Ribonuclease H-like"/>
    <property type="match status" value="1"/>
</dbReference>
<sequence>MPTSSPNQSLEIFDIFPIRVLHDGNEFNLALRRQFGVRIQNVFDTQVAYSLIMQTQGLPPRFIHVRDAYVKYGGVKEDIDPATRQLMSEDPNFWSRRPLSKVAQRVAAMDTIPLLPTLYDALNREITADIRALFEHMSEDNVRPLSMRRQRTRTAEKAEADEMRRLRTDTKSPILKLNKSQEKMLQYTVPYCER</sequence>
<dbReference type="AlphaFoldDB" id="A0A1S3I588"/>
<dbReference type="PANTHER" id="PTHR46814">
    <property type="entry name" value="EGALITARIAN, ISOFORM B"/>
    <property type="match status" value="1"/>
</dbReference>
<name>A0A1S3I588_LINAN</name>
<dbReference type="STRING" id="7574.A0A1S3I588"/>
<evidence type="ECO:0000313" key="2">
    <source>
        <dbReference type="RefSeq" id="XP_013392529.1"/>
    </source>
</evidence>
<dbReference type="RefSeq" id="XP_013392529.1">
    <property type="nucleotide sequence ID" value="XM_013537075.2"/>
</dbReference>
<keyword evidence="1" id="KW-1185">Reference proteome</keyword>
<dbReference type="OrthoDB" id="368776at2759"/>
<protein>
    <submittedName>
        <fullName evidence="2">PiRNA biogenesis protein EXD1-like</fullName>
    </submittedName>
</protein>
<dbReference type="PANTHER" id="PTHR46814:SF1">
    <property type="entry name" value="EGALITARIAN, ISOFORM B"/>
    <property type="match status" value="1"/>
</dbReference>
<dbReference type="Proteomes" id="UP000085678">
    <property type="component" value="Unplaced"/>
</dbReference>
<dbReference type="InterPro" id="IPR012337">
    <property type="entry name" value="RNaseH-like_sf"/>
</dbReference>